<dbReference type="EMBL" id="WBOF01000001">
    <property type="protein sequence ID" value="MQS13525.1"/>
    <property type="molecule type" value="Genomic_DNA"/>
</dbReference>
<dbReference type="Proteomes" id="UP000450000">
    <property type="component" value="Unassembled WGS sequence"/>
</dbReference>
<dbReference type="GO" id="GO:0000976">
    <property type="term" value="F:transcription cis-regulatory region binding"/>
    <property type="evidence" value="ECO:0007669"/>
    <property type="project" value="TreeGrafter"/>
</dbReference>
<dbReference type="PANTHER" id="PTHR30055:SF226">
    <property type="entry name" value="HTH-TYPE TRANSCRIPTIONAL REGULATOR PKSA"/>
    <property type="match status" value="1"/>
</dbReference>
<comment type="caution">
    <text evidence="4">The sequence shown here is derived from an EMBL/GenBank/DDBJ whole genome shotgun (WGS) entry which is preliminary data.</text>
</comment>
<feature type="domain" description="HTH tetR-type" evidence="3">
    <location>
        <begin position="30"/>
        <end position="90"/>
    </location>
</feature>
<dbReference type="Gene3D" id="1.10.357.10">
    <property type="entry name" value="Tetracycline Repressor, domain 2"/>
    <property type="match status" value="1"/>
</dbReference>
<dbReference type="InterPro" id="IPR050109">
    <property type="entry name" value="HTH-type_TetR-like_transc_reg"/>
</dbReference>
<feature type="DNA-binding region" description="H-T-H motif" evidence="2">
    <location>
        <begin position="53"/>
        <end position="72"/>
    </location>
</feature>
<dbReference type="AlphaFoldDB" id="A0A6N7KRU6"/>
<evidence type="ECO:0000259" key="3">
    <source>
        <dbReference type="PROSITE" id="PS50977"/>
    </source>
</evidence>
<gene>
    <name evidence="4" type="ORF">F7Q99_14930</name>
</gene>
<organism evidence="4 5">
    <name type="scientific">Streptomyces kaniharaensis</name>
    <dbReference type="NCBI Taxonomy" id="212423"/>
    <lineage>
        <taxon>Bacteria</taxon>
        <taxon>Bacillati</taxon>
        <taxon>Actinomycetota</taxon>
        <taxon>Actinomycetes</taxon>
        <taxon>Kitasatosporales</taxon>
        <taxon>Streptomycetaceae</taxon>
        <taxon>Streptomyces</taxon>
    </lineage>
</organism>
<keyword evidence="1 2" id="KW-0238">DNA-binding</keyword>
<dbReference type="PANTHER" id="PTHR30055">
    <property type="entry name" value="HTH-TYPE TRANSCRIPTIONAL REGULATOR RUTR"/>
    <property type="match status" value="1"/>
</dbReference>
<dbReference type="InterPro" id="IPR001647">
    <property type="entry name" value="HTH_TetR"/>
</dbReference>
<dbReference type="InterPro" id="IPR009057">
    <property type="entry name" value="Homeodomain-like_sf"/>
</dbReference>
<evidence type="ECO:0000313" key="5">
    <source>
        <dbReference type="Proteomes" id="UP000450000"/>
    </source>
</evidence>
<dbReference type="PRINTS" id="PR00455">
    <property type="entry name" value="HTHTETR"/>
</dbReference>
<dbReference type="SUPFAM" id="SSF46689">
    <property type="entry name" value="Homeodomain-like"/>
    <property type="match status" value="1"/>
</dbReference>
<dbReference type="PROSITE" id="PS50977">
    <property type="entry name" value="HTH_TETR_2"/>
    <property type="match status" value="1"/>
</dbReference>
<dbReference type="PROSITE" id="PS01081">
    <property type="entry name" value="HTH_TETR_1"/>
    <property type="match status" value="1"/>
</dbReference>
<proteinExistence type="predicted"/>
<dbReference type="InterPro" id="IPR023772">
    <property type="entry name" value="DNA-bd_HTH_TetR-type_CS"/>
</dbReference>
<evidence type="ECO:0000313" key="4">
    <source>
        <dbReference type="EMBL" id="MQS13525.1"/>
    </source>
</evidence>
<name>A0A6N7KRU6_9ACTN</name>
<dbReference type="Pfam" id="PF00440">
    <property type="entry name" value="TetR_N"/>
    <property type="match status" value="1"/>
</dbReference>
<protein>
    <submittedName>
        <fullName evidence="4">TetR/AcrR family transcriptional regulator</fullName>
    </submittedName>
</protein>
<sequence length="232" mass="25698">MSPGRTPPGSAAVTDAVMRQAMGTTHTSRSGTRARIIEVSLELFSEQGYEQTSLREIADRLGVTKAALYYHFKTKDDIVHGIVETMAAPIDDTIEWGRQQTWSPELRDELIRRFAAGMSERAPLLRFFHENQPALRESPAGLEFKERMIAMVRLVHGPDASFQDRLRAAMSLFTINSALFLLKQDESGGEHVDHVWCESPRAATVEEAMAAAQEVALEIGALISHPVPTARA</sequence>
<evidence type="ECO:0000256" key="1">
    <source>
        <dbReference type="ARBA" id="ARBA00023125"/>
    </source>
</evidence>
<evidence type="ECO:0000256" key="2">
    <source>
        <dbReference type="PROSITE-ProRule" id="PRU00335"/>
    </source>
</evidence>
<dbReference type="OrthoDB" id="3186364at2"/>
<accession>A0A6N7KRU6</accession>
<reference evidence="4 5" key="1">
    <citation type="submission" date="2019-09" db="EMBL/GenBank/DDBJ databases">
        <title>Genome Sequences of Streptomyces kaniharaensis ATCC 21070.</title>
        <authorList>
            <person name="Zhu W."/>
            <person name="De Crecy-Lagard V."/>
            <person name="Richards N.G."/>
        </authorList>
    </citation>
    <scope>NUCLEOTIDE SEQUENCE [LARGE SCALE GENOMIC DNA]</scope>
    <source>
        <strain evidence="4 5">SF-557</strain>
    </source>
</reference>
<dbReference type="GO" id="GO:0003700">
    <property type="term" value="F:DNA-binding transcription factor activity"/>
    <property type="evidence" value="ECO:0007669"/>
    <property type="project" value="TreeGrafter"/>
</dbReference>
<keyword evidence="5" id="KW-1185">Reference proteome</keyword>